<proteinExistence type="predicted"/>
<keyword evidence="2" id="KW-1185">Reference proteome</keyword>
<dbReference type="EMBL" id="BAAAQX010000001">
    <property type="protein sequence ID" value="GAA2204249.1"/>
    <property type="molecule type" value="Genomic_DNA"/>
</dbReference>
<evidence type="ECO:0000313" key="1">
    <source>
        <dbReference type="EMBL" id="GAA2204249.1"/>
    </source>
</evidence>
<evidence type="ECO:0000313" key="2">
    <source>
        <dbReference type="Proteomes" id="UP001499843"/>
    </source>
</evidence>
<gene>
    <name evidence="1" type="ORF">GCM10009850_002570</name>
</gene>
<accession>A0ABN3C5I0</accession>
<organism evidence="1 2">
    <name type="scientific">Nonomuraea monospora</name>
    <dbReference type="NCBI Taxonomy" id="568818"/>
    <lineage>
        <taxon>Bacteria</taxon>
        <taxon>Bacillati</taxon>
        <taxon>Actinomycetota</taxon>
        <taxon>Actinomycetes</taxon>
        <taxon>Streptosporangiales</taxon>
        <taxon>Streptosporangiaceae</taxon>
        <taxon>Nonomuraea</taxon>
    </lineage>
</organism>
<comment type="caution">
    <text evidence="1">The sequence shown here is derived from an EMBL/GenBank/DDBJ whole genome shotgun (WGS) entry which is preliminary data.</text>
</comment>
<dbReference type="Proteomes" id="UP001499843">
    <property type="component" value="Unassembled WGS sequence"/>
</dbReference>
<name>A0ABN3C5I0_9ACTN</name>
<sequence length="72" mass="7607">MPDEPVDLGEIDAFLGAVIVEKAQLDPLGDLGEHRKAGANAIPGAAEWIGLARPDLAHVTRLSHAKALLVFQ</sequence>
<reference evidence="1 2" key="1">
    <citation type="journal article" date="2019" name="Int. J. Syst. Evol. Microbiol.">
        <title>The Global Catalogue of Microorganisms (GCM) 10K type strain sequencing project: providing services to taxonomists for standard genome sequencing and annotation.</title>
        <authorList>
            <consortium name="The Broad Institute Genomics Platform"/>
            <consortium name="The Broad Institute Genome Sequencing Center for Infectious Disease"/>
            <person name="Wu L."/>
            <person name="Ma J."/>
        </authorList>
    </citation>
    <scope>NUCLEOTIDE SEQUENCE [LARGE SCALE GENOMIC DNA]</scope>
    <source>
        <strain evidence="1 2">JCM 16114</strain>
    </source>
</reference>
<protein>
    <submittedName>
        <fullName evidence="1">Uncharacterized protein</fullName>
    </submittedName>
</protein>